<accession>A0A0F8VZA3</accession>
<evidence type="ECO:0000313" key="1">
    <source>
        <dbReference type="EMBL" id="KKK49698.1"/>
    </source>
</evidence>
<comment type="caution">
    <text evidence="1">The sequence shown here is derived from an EMBL/GenBank/DDBJ whole genome shotgun (WGS) entry which is preliminary data.</text>
</comment>
<reference evidence="1" key="1">
    <citation type="journal article" date="2015" name="Nature">
        <title>Complex archaea that bridge the gap between prokaryotes and eukaryotes.</title>
        <authorList>
            <person name="Spang A."/>
            <person name="Saw J.H."/>
            <person name="Jorgensen S.L."/>
            <person name="Zaremba-Niedzwiedzka K."/>
            <person name="Martijn J."/>
            <person name="Lind A.E."/>
            <person name="van Eijk R."/>
            <person name="Schleper C."/>
            <person name="Guy L."/>
            <person name="Ettema T.J."/>
        </authorList>
    </citation>
    <scope>NUCLEOTIDE SEQUENCE</scope>
</reference>
<dbReference type="AlphaFoldDB" id="A0A0F8VZA3"/>
<organism evidence="1">
    <name type="scientific">marine sediment metagenome</name>
    <dbReference type="NCBI Taxonomy" id="412755"/>
    <lineage>
        <taxon>unclassified sequences</taxon>
        <taxon>metagenomes</taxon>
        <taxon>ecological metagenomes</taxon>
    </lineage>
</organism>
<name>A0A0F8VZA3_9ZZZZ</name>
<proteinExistence type="predicted"/>
<feature type="non-terminal residue" evidence="1">
    <location>
        <position position="1"/>
    </location>
</feature>
<protein>
    <submittedName>
        <fullName evidence="1">Uncharacterized protein</fullName>
    </submittedName>
</protein>
<dbReference type="EMBL" id="LAZR01068406">
    <property type="protein sequence ID" value="KKK49698.1"/>
    <property type="molecule type" value="Genomic_DNA"/>
</dbReference>
<gene>
    <name evidence="1" type="ORF">LCGC14_3132460</name>
</gene>
<sequence length="52" mass="5897">TYTYCEEDGKNHPGLFETGIRTIWYVHASGFGTQALKYQKKGHGGMKCLILF</sequence>